<protein>
    <submittedName>
        <fullName evidence="3">Uncharacterized protein</fullName>
    </submittedName>
</protein>
<reference evidence="3 4" key="1">
    <citation type="journal article" date="2019" name="Genome Biol. Evol.">
        <title>The Rhododendron genome and chromosomal organization provide insight into shared whole-genome duplications across the heath family (Ericaceae).</title>
        <authorList>
            <person name="Soza V.L."/>
            <person name="Lindsley D."/>
            <person name="Waalkes A."/>
            <person name="Ramage E."/>
            <person name="Patwardhan R.P."/>
            <person name="Burton J.N."/>
            <person name="Adey A."/>
            <person name="Kumar A."/>
            <person name="Qiu R."/>
            <person name="Shendure J."/>
            <person name="Hall B."/>
        </authorList>
    </citation>
    <scope>NUCLEOTIDE SEQUENCE [LARGE SCALE GENOMIC DNA]</scope>
    <source>
        <strain evidence="3">RSF 1966-606</strain>
    </source>
</reference>
<keyword evidence="4" id="KW-1185">Reference proteome</keyword>
<comment type="caution">
    <text evidence="3">The sequence shown here is derived from an EMBL/GenBank/DDBJ whole genome shotgun (WGS) entry which is preliminary data.</text>
</comment>
<dbReference type="GO" id="GO:0009793">
    <property type="term" value="P:embryo development ending in seed dormancy"/>
    <property type="evidence" value="ECO:0007669"/>
    <property type="project" value="InterPro"/>
</dbReference>
<feature type="region of interest" description="Disordered" evidence="2">
    <location>
        <begin position="1"/>
        <end position="30"/>
    </location>
</feature>
<evidence type="ECO:0000256" key="2">
    <source>
        <dbReference type="SAM" id="MobiDB-lite"/>
    </source>
</evidence>
<dbReference type="InterPro" id="IPR005513">
    <property type="entry name" value="LEA_1"/>
</dbReference>
<evidence type="ECO:0000313" key="4">
    <source>
        <dbReference type="Proteomes" id="UP000428333"/>
    </source>
</evidence>
<organism evidence="3 4">
    <name type="scientific">Rhododendron williamsianum</name>
    <dbReference type="NCBI Taxonomy" id="262921"/>
    <lineage>
        <taxon>Eukaryota</taxon>
        <taxon>Viridiplantae</taxon>
        <taxon>Streptophyta</taxon>
        <taxon>Embryophyta</taxon>
        <taxon>Tracheophyta</taxon>
        <taxon>Spermatophyta</taxon>
        <taxon>Magnoliopsida</taxon>
        <taxon>eudicotyledons</taxon>
        <taxon>Gunneridae</taxon>
        <taxon>Pentapetalae</taxon>
        <taxon>asterids</taxon>
        <taxon>Ericales</taxon>
        <taxon>Ericaceae</taxon>
        <taxon>Ericoideae</taxon>
        <taxon>Rhodoreae</taxon>
        <taxon>Rhododendron</taxon>
    </lineage>
</organism>
<dbReference type="AlphaFoldDB" id="A0A6A4LY62"/>
<evidence type="ECO:0000313" key="3">
    <source>
        <dbReference type="EMBL" id="KAE9463010.1"/>
    </source>
</evidence>
<proteinExistence type="inferred from homology"/>
<gene>
    <name evidence="3" type="ORF">C3L33_05077</name>
</gene>
<feature type="region of interest" description="Disordered" evidence="2">
    <location>
        <begin position="49"/>
        <end position="145"/>
    </location>
</feature>
<name>A0A6A4LY62_9ERIC</name>
<evidence type="ECO:0000256" key="1">
    <source>
        <dbReference type="ARBA" id="ARBA00010975"/>
    </source>
</evidence>
<dbReference type="PANTHER" id="PTHR33493:SF29">
    <property type="entry name" value="LATE EMBRYOGENESIS ABUNDANT PROTEIN"/>
    <property type="match status" value="1"/>
</dbReference>
<dbReference type="Pfam" id="PF03760">
    <property type="entry name" value="LEA_1"/>
    <property type="match status" value="1"/>
</dbReference>
<dbReference type="Proteomes" id="UP000428333">
    <property type="component" value="Linkage Group LG03"/>
</dbReference>
<dbReference type="PANTHER" id="PTHR33493">
    <property type="entry name" value="LATE EMBRYOGENESIS ABUNDANT PROTEIN 6-RELATED"/>
    <property type="match status" value="1"/>
</dbReference>
<accession>A0A6A4LY62</accession>
<feature type="compositionally biased region" description="Low complexity" evidence="2">
    <location>
        <begin position="104"/>
        <end position="117"/>
    </location>
</feature>
<dbReference type="OrthoDB" id="1935860at2759"/>
<dbReference type="EMBL" id="QEFC01000628">
    <property type="protein sequence ID" value="KAE9463010.1"/>
    <property type="molecule type" value="Genomic_DNA"/>
</dbReference>
<comment type="similarity">
    <text evidence="1">Belongs to the LEA type 1 family.</text>
</comment>
<feature type="compositionally biased region" description="Polar residues" evidence="2">
    <location>
        <begin position="118"/>
        <end position="134"/>
    </location>
</feature>
<sequence>MQTVKEKLSDMKEMRKVKAEAKAEEQAERELAKARVDIAHEVRLAREAEASMELHVAKAGKKAEREIAKHTANHNQPPHSVGHQNDGPAGTNDPHGQVCPNNPAGSSTATAAAVATGFKNTTNTAGAPPKNNQLLPPDFNIFTSK</sequence>
<feature type="non-terminal residue" evidence="3">
    <location>
        <position position="1"/>
    </location>
</feature>